<comment type="subcellular location">
    <subcellularLocation>
        <location evidence="1">Membrane</location>
        <topology evidence="1">Multi-pass membrane protein</topology>
    </subcellularLocation>
</comment>
<dbReference type="Gene3D" id="1.20.120.610">
    <property type="entry name" value="lithium bound rotor ring of v- atpase"/>
    <property type="match status" value="1"/>
</dbReference>
<organism evidence="10 11">
    <name type="scientific">Anaerorhabdus furcosa</name>
    <dbReference type="NCBI Taxonomy" id="118967"/>
    <lineage>
        <taxon>Bacteria</taxon>
        <taxon>Bacillati</taxon>
        <taxon>Bacillota</taxon>
        <taxon>Erysipelotrichia</taxon>
        <taxon>Erysipelotrichales</taxon>
        <taxon>Erysipelotrichaceae</taxon>
        <taxon>Anaerorhabdus</taxon>
    </lineage>
</organism>
<dbReference type="CDD" id="cd18120">
    <property type="entry name" value="ATP-synt_Vo_Ao_c"/>
    <property type="match status" value="1"/>
</dbReference>
<evidence type="ECO:0000313" key="11">
    <source>
        <dbReference type="Proteomes" id="UP000243297"/>
    </source>
</evidence>
<feature type="transmembrane region" description="Helical" evidence="8">
    <location>
        <begin position="6"/>
        <end position="23"/>
    </location>
</feature>
<gene>
    <name evidence="10" type="ORF">SAMN02745191_2131</name>
</gene>
<name>A0A1T4PRU3_9FIRM</name>
<proteinExistence type="inferred from homology"/>
<keyword evidence="11" id="KW-1185">Reference proteome</keyword>
<dbReference type="InterPro" id="IPR000454">
    <property type="entry name" value="ATP_synth_F0_csu"/>
</dbReference>
<dbReference type="Pfam" id="PF00137">
    <property type="entry name" value="ATP-synt_C"/>
    <property type="match status" value="1"/>
</dbReference>
<evidence type="ECO:0000256" key="1">
    <source>
        <dbReference type="ARBA" id="ARBA00004141"/>
    </source>
</evidence>
<dbReference type="Proteomes" id="UP000243297">
    <property type="component" value="Unassembled WGS sequence"/>
</dbReference>
<dbReference type="EMBL" id="FUWY01000007">
    <property type="protein sequence ID" value="SJZ94282.1"/>
    <property type="molecule type" value="Genomic_DNA"/>
</dbReference>
<evidence type="ECO:0000313" key="10">
    <source>
        <dbReference type="EMBL" id="SJZ94282.1"/>
    </source>
</evidence>
<dbReference type="SUPFAM" id="SSF81333">
    <property type="entry name" value="F1F0 ATP synthase subunit C"/>
    <property type="match status" value="1"/>
</dbReference>
<reference evidence="11" key="1">
    <citation type="submission" date="2017-02" db="EMBL/GenBank/DDBJ databases">
        <authorList>
            <person name="Varghese N."/>
            <person name="Submissions S."/>
        </authorList>
    </citation>
    <scope>NUCLEOTIDE SEQUENCE [LARGE SCALE GENOMIC DNA]</scope>
    <source>
        <strain evidence="11">ATCC 25662</strain>
    </source>
</reference>
<dbReference type="STRING" id="118967.SAMN02745191_2131"/>
<evidence type="ECO:0000256" key="8">
    <source>
        <dbReference type="SAM" id="Phobius"/>
    </source>
</evidence>
<feature type="transmembrane region" description="Helical" evidence="8">
    <location>
        <begin position="85"/>
        <end position="111"/>
    </location>
</feature>
<dbReference type="OrthoDB" id="5771683at2"/>
<comment type="similarity">
    <text evidence="2">Belongs to the ATPase C chain family.</text>
</comment>
<dbReference type="GO" id="GO:0015986">
    <property type="term" value="P:proton motive force-driven ATP synthesis"/>
    <property type="evidence" value="ECO:0007669"/>
    <property type="project" value="InterPro"/>
</dbReference>
<evidence type="ECO:0000259" key="9">
    <source>
        <dbReference type="Pfam" id="PF00137"/>
    </source>
</evidence>
<evidence type="ECO:0000256" key="4">
    <source>
        <dbReference type="ARBA" id="ARBA00022989"/>
    </source>
</evidence>
<keyword evidence="3 8" id="KW-0812">Transmembrane</keyword>
<evidence type="ECO:0000256" key="6">
    <source>
        <dbReference type="ARBA" id="ARBA00032200"/>
    </source>
</evidence>
<keyword evidence="4 8" id="KW-1133">Transmembrane helix</keyword>
<dbReference type="GO" id="GO:0045259">
    <property type="term" value="C:proton-transporting ATP synthase complex"/>
    <property type="evidence" value="ECO:0007669"/>
    <property type="project" value="InterPro"/>
</dbReference>
<dbReference type="InterPro" id="IPR002379">
    <property type="entry name" value="ATPase_proteolipid_c-like_dom"/>
</dbReference>
<sequence>MLSFVEMFLPLIAVVLVICPLFYMGKKGVNAKNAKHKLIAQISIFAGVFALAMVFQLNGMVALAAEGANPVVSIVGTNAQGMGFLAAALSTSCSAIGAGIAVAAAAPAAIGAISENSDNFGKAIIFVALGEGVAIYGLLISILIMNKL</sequence>
<protein>
    <recommendedName>
        <fullName evidence="6">ATP synthase F(0) sector subunit c</fullName>
    </recommendedName>
    <alternativeName>
        <fullName evidence="7">F-type ATPase subunit c</fullName>
    </alternativeName>
</protein>
<evidence type="ECO:0000256" key="5">
    <source>
        <dbReference type="ARBA" id="ARBA00023136"/>
    </source>
</evidence>
<keyword evidence="5 8" id="KW-0472">Membrane</keyword>
<dbReference type="GO" id="GO:0033177">
    <property type="term" value="C:proton-transporting two-sector ATPase complex, proton-transporting domain"/>
    <property type="evidence" value="ECO:0007669"/>
    <property type="project" value="InterPro"/>
</dbReference>
<feature type="transmembrane region" description="Helical" evidence="8">
    <location>
        <begin position="123"/>
        <end position="145"/>
    </location>
</feature>
<dbReference type="PRINTS" id="PR00124">
    <property type="entry name" value="ATPASEC"/>
</dbReference>
<evidence type="ECO:0000256" key="2">
    <source>
        <dbReference type="ARBA" id="ARBA00006704"/>
    </source>
</evidence>
<dbReference type="GO" id="GO:0015078">
    <property type="term" value="F:proton transmembrane transporter activity"/>
    <property type="evidence" value="ECO:0007669"/>
    <property type="project" value="InterPro"/>
</dbReference>
<accession>A0A1T4PRU3</accession>
<feature type="domain" description="V-ATPase proteolipid subunit C-like" evidence="9">
    <location>
        <begin position="85"/>
        <end position="144"/>
    </location>
</feature>
<dbReference type="InterPro" id="IPR035921">
    <property type="entry name" value="F/V-ATP_Csub_sf"/>
</dbReference>
<evidence type="ECO:0000256" key="3">
    <source>
        <dbReference type="ARBA" id="ARBA00022692"/>
    </source>
</evidence>
<dbReference type="RefSeq" id="WP_078712527.1">
    <property type="nucleotide sequence ID" value="NZ_FUWY01000007.1"/>
</dbReference>
<dbReference type="AlphaFoldDB" id="A0A1T4PRU3"/>
<evidence type="ECO:0000256" key="7">
    <source>
        <dbReference type="ARBA" id="ARBA00032887"/>
    </source>
</evidence>
<feature type="transmembrane region" description="Helical" evidence="8">
    <location>
        <begin position="44"/>
        <end position="65"/>
    </location>
</feature>